<evidence type="ECO:0008006" key="9">
    <source>
        <dbReference type="Google" id="ProtNLM"/>
    </source>
</evidence>
<dbReference type="NCBIfam" id="TIGR02937">
    <property type="entry name" value="sigma70-ECF"/>
    <property type="match status" value="1"/>
</dbReference>
<dbReference type="OrthoDB" id="2381110at2"/>
<comment type="similarity">
    <text evidence="1">Belongs to the sigma-70 factor family. ECF subfamily.</text>
</comment>
<dbReference type="Gene3D" id="1.10.10.10">
    <property type="entry name" value="Winged helix-like DNA-binding domain superfamily/Winged helix DNA-binding domain"/>
    <property type="match status" value="1"/>
</dbReference>
<keyword evidence="3" id="KW-0731">Sigma factor</keyword>
<dbReference type="GO" id="GO:0016987">
    <property type="term" value="F:sigma factor activity"/>
    <property type="evidence" value="ECO:0007669"/>
    <property type="project" value="UniProtKB-KW"/>
</dbReference>
<gene>
    <name evidence="7" type="ORF">CBW65_15415</name>
</gene>
<evidence type="ECO:0000313" key="7">
    <source>
        <dbReference type="EMBL" id="ARU62240.1"/>
    </source>
</evidence>
<dbReference type="Pfam" id="PF08281">
    <property type="entry name" value="Sigma70_r4_2"/>
    <property type="match status" value="1"/>
</dbReference>
<dbReference type="GO" id="GO:0003677">
    <property type="term" value="F:DNA binding"/>
    <property type="evidence" value="ECO:0007669"/>
    <property type="project" value="InterPro"/>
</dbReference>
<feature type="domain" description="RNA polymerase sigma-70 region 2" evidence="5">
    <location>
        <begin position="13"/>
        <end position="79"/>
    </location>
</feature>
<dbReference type="InterPro" id="IPR013325">
    <property type="entry name" value="RNA_pol_sigma_r2"/>
</dbReference>
<feature type="domain" description="RNA polymerase sigma factor 70 region 4 type 2" evidence="6">
    <location>
        <begin position="105"/>
        <end position="157"/>
    </location>
</feature>
<reference evidence="8" key="1">
    <citation type="submission" date="2017-05" db="EMBL/GenBank/DDBJ databases">
        <authorList>
            <person name="Sung H."/>
        </authorList>
    </citation>
    <scope>NUCLEOTIDE SEQUENCE [LARGE SCALE GENOMIC DNA]</scope>
    <source>
        <strain evidence="8">AR23208</strain>
    </source>
</reference>
<dbReference type="Gene3D" id="1.10.1740.10">
    <property type="match status" value="1"/>
</dbReference>
<dbReference type="InterPro" id="IPR039425">
    <property type="entry name" value="RNA_pol_sigma-70-like"/>
</dbReference>
<keyword evidence="8" id="KW-1185">Reference proteome</keyword>
<sequence length="167" mass="19894">MSEPSKQEAIEGLFALYADEIYRYARYTLQDHAEAKDVVQEVFFRAFQRWDSFRHDSSYKTWLLTIARNYMYDLLRKKKTRLRVLTQWFTRQEDIHPLAGVEERMVLEESLALLKESYRQVIILRHVQELSVAETAEVLGWTEGKVRTTLHRALHKLRELTEGDDES</sequence>
<evidence type="ECO:0000256" key="1">
    <source>
        <dbReference type="ARBA" id="ARBA00010641"/>
    </source>
</evidence>
<dbReference type="InterPro" id="IPR013324">
    <property type="entry name" value="RNA_pol_sigma_r3/r4-like"/>
</dbReference>
<evidence type="ECO:0000256" key="3">
    <source>
        <dbReference type="ARBA" id="ARBA00023082"/>
    </source>
</evidence>
<evidence type="ECO:0000259" key="6">
    <source>
        <dbReference type="Pfam" id="PF08281"/>
    </source>
</evidence>
<protein>
    <recommendedName>
        <fullName evidence="9">RNA polymerase subunit sigma-70</fullName>
    </recommendedName>
</protein>
<dbReference type="InterPro" id="IPR014284">
    <property type="entry name" value="RNA_pol_sigma-70_dom"/>
</dbReference>
<accession>A0A1Y0IPL4</accession>
<proteinExistence type="inferred from homology"/>
<dbReference type="PANTHER" id="PTHR43133:SF51">
    <property type="entry name" value="RNA POLYMERASE SIGMA FACTOR"/>
    <property type="match status" value="1"/>
</dbReference>
<dbReference type="KEGG" id="tum:CBW65_15415"/>
<dbReference type="SUPFAM" id="SSF88659">
    <property type="entry name" value="Sigma3 and sigma4 domains of RNA polymerase sigma factors"/>
    <property type="match status" value="1"/>
</dbReference>
<dbReference type="AlphaFoldDB" id="A0A1Y0IPL4"/>
<dbReference type="SUPFAM" id="SSF88946">
    <property type="entry name" value="Sigma2 domain of RNA polymerase sigma factors"/>
    <property type="match status" value="1"/>
</dbReference>
<dbReference type="InterPro" id="IPR036388">
    <property type="entry name" value="WH-like_DNA-bd_sf"/>
</dbReference>
<dbReference type="GO" id="GO:0006352">
    <property type="term" value="P:DNA-templated transcription initiation"/>
    <property type="evidence" value="ECO:0007669"/>
    <property type="project" value="InterPro"/>
</dbReference>
<evidence type="ECO:0000313" key="8">
    <source>
        <dbReference type="Proteomes" id="UP000195437"/>
    </source>
</evidence>
<dbReference type="InterPro" id="IPR013249">
    <property type="entry name" value="RNA_pol_sigma70_r4_t2"/>
</dbReference>
<name>A0A1Y0IPL4_9BACL</name>
<dbReference type="CDD" id="cd06171">
    <property type="entry name" value="Sigma70_r4"/>
    <property type="match status" value="1"/>
</dbReference>
<evidence type="ECO:0000259" key="5">
    <source>
        <dbReference type="Pfam" id="PF04542"/>
    </source>
</evidence>
<keyword evidence="4" id="KW-0804">Transcription</keyword>
<dbReference type="PANTHER" id="PTHR43133">
    <property type="entry name" value="RNA POLYMERASE ECF-TYPE SIGMA FACTO"/>
    <property type="match status" value="1"/>
</dbReference>
<organism evidence="7 8">
    <name type="scientific">Tumebacillus avium</name>
    <dbReference type="NCBI Taxonomy" id="1903704"/>
    <lineage>
        <taxon>Bacteria</taxon>
        <taxon>Bacillati</taxon>
        <taxon>Bacillota</taxon>
        <taxon>Bacilli</taxon>
        <taxon>Bacillales</taxon>
        <taxon>Alicyclobacillaceae</taxon>
        <taxon>Tumebacillus</taxon>
    </lineage>
</organism>
<dbReference type="InterPro" id="IPR007627">
    <property type="entry name" value="RNA_pol_sigma70_r2"/>
</dbReference>
<evidence type="ECO:0000256" key="2">
    <source>
        <dbReference type="ARBA" id="ARBA00023015"/>
    </source>
</evidence>
<dbReference type="Pfam" id="PF04542">
    <property type="entry name" value="Sigma70_r2"/>
    <property type="match status" value="1"/>
</dbReference>
<dbReference type="RefSeq" id="WP_087457604.1">
    <property type="nucleotide sequence ID" value="NZ_CP021434.1"/>
</dbReference>
<dbReference type="EMBL" id="CP021434">
    <property type="protein sequence ID" value="ARU62240.1"/>
    <property type="molecule type" value="Genomic_DNA"/>
</dbReference>
<keyword evidence="2" id="KW-0805">Transcription regulation</keyword>
<dbReference type="Proteomes" id="UP000195437">
    <property type="component" value="Chromosome"/>
</dbReference>
<evidence type="ECO:0000256" key="4">
    <source>
        <dbReference type="ARBA" id="ARBA00023163"/>
    </source>
</evidence>